<dbReference type="RefSeq" id="WP_063234130.1">
    <property type="nucleotide sequence ID" value="NZ_BCVO01000013.1"/>
</dbReference>
<organism evidence="1 2">
    <name type="scientific">Peribacillus simplex NBRC 15720 = DSM 1321</name>
    <dbReference type="NCBI Taxonomy" id="1349754"/>
    <lineage>
        <taxon>Bacteria</taxon>
        <taxon>Bacillati</taxon>
        <taxon>Bacillota</taxon>
        <taxon>Bacilli</taxon>
        <taxon>Bacillales</taxon>
        <taxon>Bacillaceae</taxon>
        <taxon>Peribacillus</taxon>
    </lineage>
</organism>
<dbReference type="AlphaFoldDB" id="A0A223EIL2"/>
<dbReference type="EMBL" id="CP017704">
    <property type="protein sequence ID" value="ASS95074.1"/>
    <property type="molecule type" value="Genomic_DNA"/>
</dbReference>
<gene>
    <name evidence="1" type="ORF">BS1321_14730</name>
</gene>
<evidence type="ECO:0000313" key="2">
    <source>
        <dbReference type="Proteomes" id="UP000214618"/>
    </source>
</evidence>
<name>A0A223EIL2_9BACI</name>
<proteinExistence type="predicted"/>
<protein>
    <submittedName>
        <fullName evidence="1">Uncharacterized protein</fullName>
    </submittedName>
</protein>
<sequence>MNGILKNIAVTFSHAVDYAKEKITAITGTTSVTIAELSERIINQPETKLISKDLLGIPFSFYHLQKEDVTYYLEMKSSQVLQLDVQAHNHTIVSYRSYRDNSNLPTAIRFPKTLLSE</sequence>
<reference evidence="1 2" key="1">
    <citation type="submission" date="2016-10" db="EMBL/GenBank/DDBJ databases">
        <title>The whole genome sequencing and assembly of Bacillus simplex DSM 1321 strain.</title>
        <authorList>
            <person name="Park M.-K."/>
            <person name="Lee Y.-J."/>
            <person name="Yi H."/>
            <person name="Bahn Y.-S."/>
            <person name="Kim J.F."/>
            <person name="Lee D.-W."/>
        </authorList>
    </citation>
    <scope>NUCLEOTIDE SEQUENCE [LARGE SCALE GENOMIC DNA]</scope>
    <source>
        <strain evidence="1 2">DSM 1321</strain>
    </source>
</reference>
<dbReference type="OrthoDB" id="2970246at2"/>
<accession>A0A223EIL2</accession>
<dbReference type="GeneID" id="56474010"/>
<evidence type="ECO:0000313" key="1">
    <source>
        <dbReference type="EMBL" id="ASS95074.1"/>
    </source>
</evidence>
<dbReference type="Proteomes" id="UP000214618">
    <property type="component" value="Chromosome"/>
</dbReference>